<comment type="caution">
    <text evidence="1">The sequence shown here is derived from an EMBL/GenBank/DDBJ whole genome shotgun (WGS) entry which is preliminary data.</text>
</comment>
<keyword evidence="2" id="KW-1185">Reference proteome</keyword>
<proteinExistence type="predicted"/>
<reference evidence="1 2" key="1">
    <citation type="journal article" date="2020" name="Nat. Food">
        <title>A phased Vanilla planifolia genome enables genetic improvement of flavour and production.</title>
        <authorList>
            <person name="Hasing T."/>
            <person name="Tang H."/>
            <person name="Brym M."/>
            <person name="Khazi F."/>
            <person name="Huang T."/>
            <person name="Chambers A.H."/>
        </authorList>
    </citation>
    <scope>NUCLEOTIDE SEQUENCE [LARGE SCALE GENOMIC DNA]</scope>
    <source>
        <tissue evidence="1">Leaf</tissue>
    </source>
</reference>
<evidence type="ECO:0000313" key="2">
    <source>
        <dbReference type="Proteomes" id="UP000636800"/>
    </source>
</evidence>
<dbReference type="EMBL" id="JADCNL010000005">
    <property type="protein sequence ID" value="KAG0481109.1"/>
    <property type="molecule type" value="Genomic_DNA"/>
</dbReference>
<dbReference type="AlphaFoldDB" id="A0A835R2U1"/>
<name>A0A835R2U1_VANPL</name>
<dbReference type="OrthoDB" id="774923at2759"/>
<protein>
    <submittedName>
        <fullName evidence="1">Uncharacterized protein</fullName>
    </submittedName>
</protein>
<evidence type="ECO:0000313" key="1">
    <source>
        <dbReference type="EMBL" id="KAG0481109.1"/>
    </source>
</evidence>
<gene>
    <name evidence="1" type="ORF">HPP92_011967</name>
</gene>
<dbReference type="Proteomes" id="UP000636800">
    <property type="component" value="Chromosome 5"/>
</dbReference>
<sequence>MESFKRGIAIRSEDAPLNFLSSSVMVSARLQALHSLHGQIDRVTSPLRSPTLRLPTGAWWVGTLDDREASECAARFDNVLIGQMFE</sequence>
<accession>A0A835R2U1</accession>
<organism evidence="1 2">
    <name type="scientific">Vanilla planifolia</name>
    <name type="common">Vanilla</name>
    <dbReference type="NCBI Taxonomy" id="51239"/>
    <lineage>
        <taxon>Eukaryota</taxon>
        <taxon>Viridiplantae</taxon>
        <taxon>Streptophyta</taxon>
        <taxon>Embryophyta</taxon>
        <taxon>Tracheophyta</taxon>
        <taxon>Spermatophyta</taxon>
        <taxon>Magnoliopsida</taxon>
        <taxon>Liliopsida</taxon>
        <taxon>Asparagales</taxon>
        <taxon>Orchidaceae</taxon>
        <taxon>Vanilloideae</taxon>
        <taxon>Vanilleae</taxon>
        <taxon>Vanilla</taxon>
    </lineage>
</organism>